<sequence>MYSFEGDFRKTPQQSLGGASKKLGLDDLLRKECPSTAESRGMPASGGSGLKIKAYARGFLSRLHLARELRQDFDAASRVSCDLGSLLRCFTFFYRTDLDIERLVWLSSKCCFARMKWRATRDDPVWRLRICRLLSFNVAALSRPGFPVGTALRLVEVFGSPEVYGGCFRGPTPERHEGLVRSWLQHLWLRLAQRCDLFGQLRKLLVLRIPDPGPKEDSVPQVLTAQAQALVDLMLQPLSQSVAGGPECGAYQCQMITCLLSGLPATAPRWFGWMLPALASRWPLPGEPLLRALLGLEPSPWLFQALLRPLVASRAALPCGCSSPVESDDRDESDVDESSAGDEMSTNGGGSVFASLTEEALDDALEQLNTASSVDALVETAASSRGEPLSSVPACWALARQRTLALHPLPAALHARFPGQVHQRTVGRPQRHRAPSLFV</sequence>
<reference evidence="2 3" key="1">
    <citation type="journal article" date="2020" name="Cell">
        <title>Large-Scale Comparative Analyses of Tick Genomes Elucidate Their Genetic Diversity and Vector Capacities.</title>
        <authorList>
            <consortium name="Tick Genome and Microbiome Consortium (TIGMIC)"/>
            <person name="Jia N."/>
            <person name="Wang J."/>
            <person name="Shi W."/>
            <person name="Du L."/>
            <person name="Sun Y."/>
            <person name="Zhan W."/>
            <person name="Jiang J.F."/>
            <person name="Wang Q."/>
            <person name="Zhang B."/>
            <person name="Ji P."/>
            <person name="Bell-Sakyi L."/>
            <person name="Cui X.M."/>
            <person name="Yuan T.T."/>
            <person name="Jiang B.G."/>
            <person name="Yang W.F."/>
            <person name="Lam T.T."/>
            <person name="Chang Q.C."/>
            <person name="Ding S.J."/>
            <person name="Wang X.J."/>
            <person name="Zhu J.G."/>
            <person name="Ruan X.D."/>
            <person name="Zhao L."/>
            <person name="Wei J.T."/>
            <person name="Ye R.Z."/>
            <person name="Que T.C."/>
            <person name="Du C.H."/>
            <person name="Zhou Y.H."/>
            <person name="Cheng J.X."/>
            <person name="Dai P.F."/>
            <person name="Guo W.B."/>
            <person name="Han X.H."/>
            <person name="Huang E.J."/>
            <person name="Li L.F."/>
            <person name="Wei W."/>
            <person name="Gao Y.C."/>
            <person name="Liu J.Z."/>
            <person name="Shao H.Z."/>
            <person name="Wang X."/>
            <person name="Wang C.C."/>
            <person name="Yang T.C."/>
            <person name="Huo Q.B."/>
            <person name="Li W."/>
            <person name="Chen H.Y."/>
            <person name="Chen S.E."/>
            <person name="Zhou L.G."/>
            <person name="Ni X.B."/>
            <person name="Tian J.H."/>
            <person name="Sheng Y."/>
            <person name="Liu T."/>
            <person name="Pan Y.S."/>
            <person name="Xia L.Y."/>
            <person name="Li J."/>
            <person name="Zhao F."/>
            <person name="Cao W.C."/>
        </authorList>
    </citation>
    <scope>NUCLEOTIDE SEQUENCE [LARGE SCALE GENOMIC DNA]</scope>
    <source>
        <strain evidence="2">HaeL-2018</strain>
    </source>
</reference>
<dbReference type="Proteomes" id="UP000821853">
    <property type="component" value="Chromosome 2"/>
</dbReference>
<dbReference type="VEuPathDB" id="VectorBase:HLOH_047562"/>
<name>A0A9J6FU80_HAELO</name>
<feature type="region of interest" description="Disordered" evidence="1">
    <location>
        <begin position="1"/>
        <end position="20"/>
    </location>
</feature>
<dbReference type="EMBL" id="JABSTR010000004">
    <property type="protein sequence ID" value="KAH9366661.1"/>
    <property type="molecule type" value="Genomic_DNA"/>
</dbReference>
<gene>
    <name evidence="2" type="ORF">HPB48_019197</name>
</gene>
<accession>A0A9J6FU80</accession>
<proteinExistence type="predicted"/>
<evidence type="ECO:0000313" key="2">
    <source>
        <dbReference type="EMBL" id="KAH9366661.1"/>
    </source>
</evidence>
<evidence type="ECO:0000256" key="1">
    <source>
        <dbReference type="SAM" id="MobiDB-lite"/>
    </source>
</evidence>
<feature type="compositionally biased region" description="Acidic residues" evidence="1">
    <location>
        <begin position="326"/>
        <end position="340"/>
    </location>
</feature>
<protein>
    <submittedName>
        <fullName evidence="2">Uncharacterized protein</fullName>
    </submittedName>
</protein>
<keyword evidence="3" id="KW-1185">Reference proteome</keyword>
<evidence type="ECO:0000313" key="3">
    <source>
        <dbReference type="Proteomes" id="UP000821853"/>
    </source>
</evidence>
<comment type="caution">
    <text evidence="2">The sequence shown here is derived from an EMBL/GenBank/DDBJ whole genome shotgun (WGS) entry which is preliminary data.</text>
</comment>
<dbReference type="AlphaFoldDB" id="A0A9J6FU80"/>
<organism evidence="2 3">
    <name type="scientific">Haemaphysalis longicornis</name>
    <name type="common">Bush tick</name>
    <dbReference type="NCBI Taxonomy" id="44386"/>
    <lineage>
        <taxon>Eukaryota</taxon>
        <taxon>Metazoa</taxon>
        <taxon>Ecdysozoa</taxon>
        <taxon>Arthropoda</taxon>
        <taxon>Chelicerata</taxon>
        <taxon>Arachnida</taxon>
        <taxon>Acari</taxon>
        <taxon>Parasitiformes</taxon>
        <taxon>Ixodida</taxon>
        <taxon>Ixodoidea</taxon>
        <taxon>Ixodidae</taxon>
        <taxon>Haemaphysalinae</taxon>
        <taxon>Haemaphysalis</taxon>
    </lineage>
</organism>
<dbReference type="OrthoDB" id="8068875at2759"/>
<feature type="region of interest" description="Disordered" evidence="1">
    <location>
        <begin position="320"/>
        <end position="351"/>
    </location>
</feature>
<feature type="compositionally biased region" description="Basic and acidic residues" evidence="1">
    <location>
        <begin position="1"/>
        <end position="10"/>
    </location>
</feature>